<gene>
    <name evidence="2" type="ORF">HJC23_013117</name>
</gene>
<feature type="compositionally biased region" description="Basic residues" evidence="1">
    <location>
        <begin position="29"/>
        <end position="49"/>
    </location>
</feature>
<keyword evidence="3" id="KW-1185">Reference proteome</keyword>
<evidence type="ECO:0008006" key="4">
    <source>
        <dbReference type="Google" id="ProtNLM"/>
    </source>
</evidence>
<feature type="compositionally biased region" description="Acidic residues" evidence="1">
    <location>
        <begin position="429"/>
        <end position="448"/>
    </location>
</feature>
<dbReference type="PANTHER" id="PTHR12412">
    <property type="entry name" value="CAP BINDING PROTEIN"/>
    <property type="match status" value="1"/>
</dbReference>
<evidence type="ECO:0000313" key="3">
    <source>
        <dbReference type="Proteomes" id="UP001516023"/>
    </source>
</evidence>
<dbReference type="Gene3D" id="1.25.40.180">
    <property type="match status" value="2"/>
</dbReference>
<name>A0ABD3QMH9_9STRA</name>
<dbReference type="EMBL" id="JABMIG020000025">
    <property type="protein sequence ID" value="KAL3801612.1"/>
    <property type="molecule type" value="Genomic_DNA"/>
</dbReference>
<feature type="region of interest" description="Disordered" evidence="1">
    <location>
        <begin position="1"/>
        <end position="98"/>
    </location>
</feature>
<dbReference type="FunFam" id="1.25.40.180:FF:000196">
    <property type="entry name" value="Nuclear cap-binding protein subunit 1-like Protein"/>
    <property type="match status" value="1"/>
</dbReference>
<feature type="compositionally biased region" description="Acidic residues" evidence="1">
    <location>
        <begin position="581"/>
        <end position="595"/>
    </location>
</feature>
<protein>
    <recommendedName>
        <fullName evidence="4">Nuclear cap-binding protein subunit 1</fullName>
    </recommendedName>
</protein>
<sequence length="1213" mass="132128">MDAALSSDRHHSDNHRRHDNRSSNYQGRGRGRGGRHTNSQRHHSRHHPYHRDDYGGGRSNRRDHHHGGAIDARGRGGGEGRGRGPGNRFSTEPKSVDPQVAMMKQLTAMVAKMGDLGGAAEAASAAGGAAGEVRLVVQAIGRNIQDLVEVLCSPSNSGLFLRFGEDAADGNANTDDAEGMEDSNANMDASSPKQVDAATKAGPLATLIHSCATNLPLQTPSYAALTLGVECTAPSSHAGFALRCVELGIKCLGRDLDMMLDCRLVGTESKVVNDSQEKDEGERCHAEKTGGYGNGSQIDAYYRAKFMLRYLAHLANIGIVSCKQQPNNNDGNNLSLLGLLQLLVQCACNAASSAASSSGRAALRRTSVILASLVLSTIPYLNLEDVNNMVVDLLEELETHVVGQSYSSDYEPGVGWQAILLNGELDDQAGEATAEDEEDDDDDDEGDDAPAPSCADTLQDLLRTVRKLVNPSPQNQVRPSRFALLGDAPWKTLKSNATTPDNMEDVEGGTSEELTVPMTYMGEPLLLDLVGSDDEKHCKCVPYLLSLGGGFSNEDNIEVNCRLLDGILYGRLAIFDAPPGPDEEENDDEDEEDAKESDPNLECYVKSYSLIDRFFLSDAIRDVLMCHRPMVNDAGADRSTAKEVAEQIWMLSHLFHPESLTEESEGEMPSSNASDVSKGIEYGIVETLLSLIVQSAPRCCNVPASSAVNQHLYLARVLLELTKLKPSLVPRAIVLAISGMFEDFIPSLTPVARENLATWLAIHLANTDYQWPKSFWDHWAPYVASGRTRNSRRDFVTIVLHSMAGLSSDGAVAIVKDCLPPNSPLVRSVFLTTAEESSTSAAEDDLIDRFWNASHDPDSIRQFIISDEFTSDMTAIEDENEDHSMFHRSVWWRTGMATRALLHPISREKARVARLVERISNQVDNAVRDDPMISDDLKDEVDPTEDVLTDISDAIFRFKPVILAALARDADAYDSIATGRVDDDQLLLAGEVFILDQFENVIPSWDSVTRNVSIESLMKSKIVSPVAVATWTLRFHNSSPRVISPQWWKCVSLAVHSAITSVEGASSDLGSGIGMIIDDTGINDEDANETAAKRLDEALKTAVPVMKCIVEQGCQVLASIDADKKIPVMGADVSEGIKRFFSSVLFLFYHHFSSEPPLGIRELTFSTVMDGFGGMGLSSEKMSLACQTSISTCKGEQGKKLLQSLSRSFEKMM</sequence>
<feature type="region of interest" description="Disordered" evidence="1">
    <location>
        <begin position="171"/>
        <end position="190"/>
    </location>
</feature>
<reference evidence="2 3" key="1">
    <citation type="journal article" date="2020" name="G3 (Bethesda)">
        <title>Improved Reference Genome for Cyclotella cryptica CCMP332, a Model for Cell Wall Morphogenesis, Salinity Adaptation, and Lipid Production in Diatoms (Bacillariophyta).</title>
        <authorList>
            <person name="Roberts W.R."/>
            <person name="Downey K.M."/>
            <person name="Ruck E.C."/>
            <person name="Traller J.C."/>
            <person name="Alverson A.J."/>
        </authorList>
    </citation>
    <scope>NUCLEOTIDE SEQUENCE [LARGE SCALE GENOMIC DNA]</scope>
    <source>
        <strain evidence="2 3">CCMP332</strain>
    </source>
</reference>
<organism evidence="2 3">
    <name type="scientific">Cyclotella cryptica</name>
    <dbReference type="NCBI Taxonomy" id="29204"/>
    <lineage>
        <taxon>Eukaryota</taxon>
        <taxon>Sar</taxon>
        <taxon>Stramenopiles</taxon>
        <taxon>Ochrophyta</taxon>
        <taxon>Bacillariophyta</taxon>
        <taxon>Coscinodiscophyceae</taxon>
        <taxon>Thalassiosirophycidae</taxon>
        <taxon>Stephanodiscales</taxon>
        <taxon>Stephanodiscaceae</taxon>
        <taxon>Cyclotella</taxon>
    </lineage>
</organism>
<dbReference type="SUPFAM" id="SSF48371">
    <property type="entry name" value="ARM repeat"/>
    <property type="match status" value="1"/>
</dbReference>
<evidence type="ECO:0000256" key="1">
    <source>
        <dbReference type="SAM" id="MobiDB-lite"/>
    </source>
</evidence>
<evidence type="ECO:0000313" key="2">
    <source>
        <dbReference type="EMBL" id="KAL3801612.1"/>
    </source>
</evidence>
<dbReference type="PANTHER" id="PTHR12412:SF2">
    <property type="entry name" value="NUCLEAR CAP-BINDING PROTEIN SUBUNIT 1"/>
    <property type="match status" value="1"/>
</dbReference>
<dbReference type="InterPro" id="IPR016024">
    <property type="entry name" value="ARM-type_fold"/>
</dbReference>
<dbReference type="InterPro" id="IPR027159">
    <property type="entry name" value="CBP80"/>
</dbReference>
<feature type="compositionally biased region" description="Basic and acidic residues" evidence="1">
    <location>
        <begin position="66"/>
        <end position="82"/>
    </location>
</feature>
<accession>A0ABD3QMH9</accession>
<proteinExistence type="predicted"/>
<feature type="region of interest" description="Disordered" evidence="1">
    <location>
        <begin position="429"/>
        <end position="454"/>
    </location>
</feature>
<dbReference type="Proteomes" id="UP001516023">
    <property type="component" value="Unassembled WGS sequence"/>
</dbReference>
<feature type="region of interest" description="Disordered" evidence="1">
    <location>
        <begin position="575"/>
        <end position="598"/>
    </location>
</feature>
<comment type="caution">
    <text evidence="2">The sequence shown here is derived from an EMBL/GenBank/DDBJ whole genome shotgun (WGS) entry which is preliminary data.</text>
</comment>
<dbReference type="AlphaFoldDB" id="A0ABD3QMH9"/>